<feature type="transmembrane region" description="Helical" evidence="2">
    <location>
        <begin position="297"/>
        <end position="319"/>
    </location>
</feature>
<dbReference type="InterPro" id="IPR039672">
    <property type="entry name" value="MFS_2"/>
</dbReference>
<organism evidence="3 4">
    <name type="scientific">Acetobacter musti</name>
    <dbReference type="NCBI Taxonomy" id="864732"/>
    <lineage>
        <taxon>Bacteria</taxon>
        <taxon>Pseudomonadati</taxon>
        <taxon>Pseudomonadota</taxon>
        <taxon>Alphaproteobacteria</taxon>
        <taxon>Acetobacterales</taxon>
        <taxon>Acetobacteraceae</taxon>
        <taxon>Acetobacter</taxon>
    </lineage>
</organism>
<dbReference type="SUPFAM" id="SSF103473">
    <property type="entry name" value="MFS general substrate transporter"/>
    <property type="match status" value="1"/>
</dbReference>
<dbReference type="Proteomes" id="UP000635278">
    <property type="component" value="Unassembled WGS sequence"/>
</dbReference>
<feature type="transmembrane region" description="Helical" evidence="2">
    <location>
        <begin position="154"/>
        <end position="174"/>
    </location>
</feature>
<feature type="transmembrane region" description="Helical" evidence="2">
    <location>
        <begin position="239"/>
        <end position="259"/>
    </location>
</feature>
<comment type="similarity">
    <text evidence="1">Belongs to the sodium:galactoside symporter (TC 2.A.2) family.</text>
</comment>
<feature type="transmembrane region" description="Helical" evidence="2">
    <location>
        <begin position="21"/>
        <end position="38"/>
    </location>
</feature>
<dbReference type="Pfam" id="PF13347">
    <property type="entry name" value="MFS_2"/>
    <property type="match status" value="1"/>
</dbReference>
<dbReference type="RefSeq" id="WP_173582744.1">
    <property type="nucleotide sequence ID" value="NZ_WOTB01000006.1"/>
</dbReference>
<reference evidence="3 4" key="1">
    <citation type="journal article" date="2020" name="Int. J. Syst. Evol. Microbiol.">
        <title>Novel acetic acid bacteria from cider fermentations: Acetobacter conturbans sp. nov. and Acetobacter fallax sp. nov.</title>
        <authorList>
            <person name="Sombolestani A.S."/>
            <person name="Cleenwerck I."/>
            <person name="Cnockaert M."/>
            <person name="Borremans W."/>
            <person name="Wieme A.D."/>
            <person name="De Vuyst L."/>
            <person name="Vandamme P."/>
        </authorList>
    </citation>
    <scope>NUCLEOTIDE SEQUENCE [LARGE SCALE GENOMIC DNA]</scope>
    <source>
        <strain evidence="3 4">LMG 30640</strain>
    </source>
</reference>
<feature type="transmembrane region" description="Helical" evidence="2">
    <location>
        <begin position="271"/>
        <end position="290"/>
    </location>
</feature>
<proteinExistence type="inferred from homology"/>
<dbReference type="InterPro" id="IPR036259">
    <property type="entry name" value="MFS_trans_sf"/>
</dbReference>
<keyword evidence="2" id="KW-0812">Transmembrane</keyword>
<keyword evidence="2" id="KW-1133">Transmembrane helix</keyword>
<feature type="transmembrane region" description="Helical" evidence="2">
    <location>
        <begin position="50"/>
        <end position="71"/>
    </location>
</feature>
<protein>
    <submittedName>
        <fullName evidence="3">MFS transporter</fullName>
    </submittedName>
</protein>
<evidence type="ECO:0000256" key="1">
    <source>
        <dbReference type="ARBA" id="ARBA00009617"/>
    </source>
</evidence>
<evidence type="ECO:0000256" key="2">
    <source>
        <dbReference type="SAM" id="Phobius"/>
    </source>
</evidence>
<dbReference type="Gene3D" id="1.20.1250.20">
    <property type="entry name" value="MFS general substrate transporter like domains"/>
    <property type="match status" value="1"/>
</dbReference>
<dbReference type="PANTHER" id="PTHR11328:SF24">
    <property type="entry name" value="MAJOR FACILITATOR SUPERFAMILY (MFS) PROFILE DOMAIN-CONTAINING PROTEIN"/>
    <property type="match status" value="1"/>
</dbReference>
<feature type="transmembrane region" description="Helical" evidence="2">
    <location>
        <begin position="372"/>
        <end position="392"/>
    </location>
</feature>
<feature type="transmembrane region" description="Helical" evidence="2">
    <location>
        <begin position="412"/>
        <end position="431"/>
    </location>
</feature>
<gene>
    <name evidence="3" type="ORF">GOB93_06885</name>
</gene>
<feature type="transmembrane region" description="Helical" evidence="2">
    <location>
        <begin position="109"/>
        <end position="133"/>
    </location>
</feature>
<feature type="transmembrane region" description="Helical" evidence="2">
    <location>
        <begin position="325"/>
        <end position="351"/>
    </location>
</feature>
<evidence type="ECO:0000313" key="3">
    <source>
        <dbReference type="EMBL" id="NHN84371.1"/>
    </source>
</evidence>
<feature type="transmembrane region" description="Helical" evidence="2">
    <location>
        <begin position="83"/>
        <end position="103"/>
    </location>
</feature>
<keyword evidence="2" id="KW-0472">Membrane</keyword>
<dbReference type="PANTHER" id="PTHR11328">
    <property type="entry name" value="MAJOR FACILITATOR SUPERFAMILY DOMAIN-CONTAINING PROTEIN"/>
    <property type="match status" value="1"/>
</dbReference>
<keyword evidence="4" id="KW-1185">Reference proteome</keyword>
<name>A0ABX0JLZ9_9PROT</name>
<accession>A0ABX0JLZ9</accession>
<feature type="transmembrane region" description="Helical" evidence="2">
    <location>
        <begin position="186"/>
        <end position="204"/>
    </location>
</feature>
<dbReference type="EMBL" id="WOTB01000006">
    <property type="protein sequence ID" value="NHN84371.1"/>
    <property type="molecule type" value="Genomic_DNA"/>
</dbReference>
<comment type="caution">
    <text evidence="3">The sequence shown here is derived from an EMBL/GenBank/DDBJ whole genome shotgun (WGS) entry which is preliminary data.</text>
</comment>
<evidence type="ECO:0000313" key="4">
    <source>
        <dbReference type="Proteomes" id="UP000635278"/>
    </source>
</evidence>
<sequence length="446" mass="48063">MTVTSGEISIREKIAYGCGDLSSNLMWGLTSSWLMFYYTDVYGLPASDVAWILLIARVFDAFCDPAIGYVIDRAGGMIVPRVIRLLAIPFGVSAFLCFLPLPLSPHGKILWAGTSYILFGAVYSCINTPYGALATMISTVAQDRVGLNTFRMMGCQLGQFSVALLTIPAISWLGGGDTMTQRQTGMALYVLILSVIGSVLWEAVSRVCVVRHPPPPVRHSPAELFGTLFRNQLWHICNALVFLQFVGIATFYGFAIYYARVLLGGSDSFGGELLTIATVSAFFGACLSPLSVRHLGVTGTCSVSLILQILGYGLIWLAGSGMTSFFAGFLLLSLSQGVASPLYYVLLAAAIDKGFALSSVNTAGLAYSISTLMTKLSMGVTGFLLAFFLSWGHYTPASVTQSPDLAPWVTAGFIWLPLGGAILQLGLLRLWPRQTPERNKNVFITP</sequence>